<dbReference type="CDD" id="cd04301">
    <property type="entry name" value="NAT_SF"/>
    <property type="match status" value="1"/>
</dbReference>
<dbReference type="OrthoDB" id="5419426at2"/>
<accession>A0A4P6Y7J3</accession>
<evidence type="ECO:0000256" key="1">
    <source>
        <dbReference type="ARBA" id="ARBA00022679"/>
    </source>
</evidence>
<feature type="domain" description="N-acetyltransferase" evidence="2">
    <location>
        <begin position="4"/>
        <end position="162"/>
    </location>
</feature>
<gene>
    <name evidence="3" type="ORF">E1750_07000</name>
</gene>
<evidence type="ECO:0000313" key="3">
    <source>
        <dbReference type="EMBL" id="QBN18566.1"/>
    </source>
</evidence>
<keyword evidence="4" id="KW-1185">Reference proteome</keyword>
<dbReference type="InterPro" id="IPR050769">
    <property type="entry name" value="NAT_camello-type"/>
</dbReference>
<dbReference type="KEGG" id="fnk:E1750_07000"/>
<dbReference type="PROSITE" id="PS51186">
    <property type="entry name" value="GNAT"/>
    <property type="match status" value="1"/>
</dbReference>
<reference evidence="4" key="1">
    <citation type="submission" date="2019-03" db="EMBL/GenBank/DDBJ databases">
        <title>Flavobacterium sp.</title>
        <authorList>
            <person name="Kim H."/>
        </authorList>
    </citation>
    <scope>NUCLEOTIDE SEQUENCE [LARGE SCALE GENOMIC DNA]</scope>
    <source>
        <strain evidence="4">GS13</strain>
    </source>
</reference>
<dbReference type="GO" id="GO:0008080">
    <property type="term" value="F:N-acetyltransferase activity"/>
    <property type="evidence" value="ECO:0007669"/>
    <property type="project" value="InterPro"/>
</dbReference>
<sequence length="177" mass="19985">MENWIIRKIEKKDNPAVASLIRAVFDELNIPKVGTAYADPYLDLMFEEYNKSKSVYFVVESEGKILGGAGVAPLENEADTICELQKMYFLPEIRGLGIGSQMMYNCLQAAKDFGYRKCYLETMPFMHDAQKLYKKVGFEYICAPMGSTGHVSCPVWMLKELAPKLEEGTKNSIANEN</sequence>
<organism evidence="3 4">
    <name type="scientific">Flavobacterium nackdongense</name>
    <dbReference type="NCBI Taxonomy" id="2547394"/>
    <lineage>
        <taxon>Bacteria</taxon>
        <taxon>Pseudomonadati</taxon>
        <taxon>Bacteroidota</taxon>
        <taxon>Flavobacteriia</taxon>
        <taxon>Flavobacteriales</taxon>
        <taxon>Flavobacteriaceae</taxon>
        <taxon>Flavobacterium</taxon>
    </lineage>
</organism>
<dbReference type="Proteomes" id="UP000291124">
    <property type="component" value="Chromosome"/>
</dbReference>
<keyword evidence="1 3" id="KW-0808">Transferase</keyword>
<name>A0A4P6Y7J3_9FLAO</name>
<dbReference type="EMBL" id="CP037933">
    <property type="protein sequence ID" value="QBN18566.1"/>
    <property type="molecule type" value="Genomic_DNA"/>
</dbReference>
<dbReference type="PANTHER" id="PTHR13947:SF37">
    <property type="entry name" value="LD18367P"/>
    <property type="match status" value="1"/>
</dbReference>
<evidence type="ECO:0000259" key="2">
    <source>
        <dbReference type="PROSITE" id="PS51186"/>
    </source>
</evidence>
<dbReference type="SUPFAM" id="SSF55729">
    <property type="entry name" value="Acyl-CoA N-acyltransferases (Nat)"/>
    <property type="match status" value="1"/>
</dbReference>
<dbReference type="InterPro" id="IPR000182">
    <property type="entry name" value="GNAT_dom"/>
</dbReference>
<dbReference type="RefSeq" id="WP_133276089.1">
    <property type="nucleotide sequence ID" value="NZ_CP037933.1"/>
</dbReference>
<dbReference type="PANTHER" id="PTHR13947">
    <property type="entry name" value="GNAT FAMILY N-ACETYLTRANSFERASE"/>
    <property type="match status" value="1"/>
</dbReference>
<dbReference type="AlphaFoldDB" id="A0A4P6Y7J3"/>
<evidence type="ECO:0000313" key="4">
    <source>
        <dbReference type="Proteomes" id="UP000291124"/>
    </source>
</evidence>
<dbReference type="Pfam" id="PF00583">
    <property type="entry name" value="Acetyltransf_1"/>
    <property type="match status" value="1"/>
</dbReference>
<protein>
    <submittedName>
        <fullName evidence="3">GNAT family N-acetyltransferase</fullName>
    </submittedName>
</protein>
<dbReference type="InterPro" id="IPR016181">
    <property type="entry name" value="Acyl_CoA_acyltransferase"/>
</dbReference>
<proteinExistence type="predicted"/>
<dbReference type="Gene3D" id="3.40.630.30">
    <property type="match status" value="1"/>
</dbReference>